<evidence type="ECO:0000313" key="3">
    <source>
        <dbReference type="Proteomes" id="UP001162162"/>
    </source>
</evidence>
<dbReference type="Proteomes" id="UP001162162">
    <property type="component" value="Unassembled WGS sequence"/>
</dbReference>
<organism evidence="2 3">
    <name type="scientific">Aromia moschata</name>
    <dbReference type="NCBI Taxonomy" id="1265417"/>
    <lineage>
        <taxon>Eukaryota</taxon>
        <taxon>Metazoa</taxon>
        <taxon>Ecdysozoa</taxon>
        <taxon>Arthropoda</taxon>
        <taxon>Hexapoda</taxon>
        <taxon>Insecta</taxon>
        <taxon>Pterygota</taxon>
        <taxon>Neoptera</taxon>
        <taxon>Endopterygota</taxon>
        <taxon>Coleoptera</taxon>
        <taxon>Polyphaga</taxon>
        <taxon>Cucujiformia</taxon>
        <taxon>Chrysomeloidea</taxon>
        <taxon>Cerambycidae</taxon>
        <taxon>Cerambycinae</taxon>
        <taxon>Callichromatini</taxon>
        <taxon>Aromia</taxon>
    </lineage>
</organism>
<evidence type="ECO:0008006" key="4">
    <source>
        <dbReference type="Google" id="ProtNLM"/>
    </source>
</evidence>
<dbReference type="AlphaFoldDB" id="A0AAV8XU17"/>
<name>A0AAV8XU17_9CUCU</name>
<protein>
    <recommendedName>
        <fullName evidence="4">LysM domain-containing protein</fullName>
    </recommendedName>
</protein>
<proteinExistence type="predicted"/>
<feature type="region of interest" description="Disordered" evidence="1">
    <location>
        <begin position="14"/>
        <end position="39"/>
    </location>
</feature>
<accession>A0AAV8XU17</accession>
<reference evidence="2" key="1">
    <citation type="journal article" date="2023" name="Insect Mol. Biol.">
        <title>Genome sequencing provides insights into the evolution of gene families encoding plant cell wall-degrading enzymes in longhorned beetles.</title>
        <authorList>
            <person name="Shin N.R."/>
            <person name="Okamura Y."/>
            <person name="Kirsch R."/>
            <person name="Pauchet Y."/>
        </authorList>
    </citation>
    <scope>NUCLEOTIDE SEQUENCE</scope>
    <source>
        <strain evidence="2">AMC_N1</strain>
    </source>
</reference>
<evidence type="ECO:0000256" key="1">
    <source>
        <dbReference type="SAM" id="MobiDB-lite"/>
    </source>
</evidence>
<keyword evidence="3" id="KW-1185">Reference proteome</keyword>
<sequence>MMTQRQKNKIYNVSYKTLNGEKGSDDSEEETELVRNKTPRKEIPTMEKVLEEGDTPSILGNSLSLYGKRISCFCATIADLKRINNIHKENEIFAKRDD</sequence>
<comment type="caution">
    <text evidence="2">The sequence shown here is derived from an EMBL/GenBank/DDBJ whole genome shotgun (WGS) entry which is preliminary data.</text>
</comment>
<gene>
    <name evidence="2" type="ORF">NQ318_006230</name>
</gene>
<dbReference type="EMBL" id="JAPWTK010000319">
    <property type="protein sequence ID" value="KAJ8942600.1"/>
    <property type="molecule type" value="Genomic_DNA"/>
</dbReference>
<evidence type="ECO:0000313" key="2">
    <source>
        <dbReference type="EMBL" id="KAJ8942600.1"/>
    </source>
</evidence>